<dbReference type="PANTHER" id="PTHR42923">
    <property type="entry name" value="PROTOPORPHYRINOGEN OXIDASE"/>
    <property type="match status" value="1"/>
</dbReference>
<protein>
    <recommendedName>
        <fullName evidence="1">Amine oxidase domain-containing protein</fullName>
    </recommendedName>
</protein>
<dbReference type="Gene3D" id="3.50.50.60">
    <property type="entry name" value="FAD/NAD(P)-binding domain"/>
    <property type="match status" value="1"/>
</dbReference>
<dbReference type="Pfam" id="PF01593">
    <property type="entry name" value="Amino_oxidase"/>
    <property type="match status" value="1"/>
</dbReference>
<dbReference type="InterPro" id="IPR036188">
    <property type="entry name" value="FAD/NAD-bd_sf"/>
</dbReference>
<gene>
    <name evidence="2" type="ORF">GCM10009118_00330</name>
</gene>
<name>A0ABN1MK83_9FLAO</name>
<feature type="domain" description="Amine oxidase" evidence="1">
    <location>
        <begin position="15"/>
        <end position="284"/>
    </location>
</feature>
<dbReference type="EMBL" id="BAAAFH010000001">
    <property type="protein sequence ID" value="GAA0873625.1"/>
    <property type="molecule type" value="Genomic_DNA"/>
</dbReference>
<organism evidence="2 3">
    <name type="scientific">Wandonia haliotis</name>
    <dbReference type="NCBI Taxonomy" id="574963"/>
    <lineage>
        <taxon>Bacteria</taxon>
        <taxon>Pseudomonadati</taxon>
        <taxon>Bacteroidota</taxon>
        <taxon>Flavobacteriia</taxon>
        <taxon>Flavobacteriales</taxon>
        <taxon>Crocinitomicaceae</taxon>
        <taxon>Wandonia</taxon>
    </lineage>
</organism>
<evidence type="ECO:0000313" key="2">
    <source>
        <dbReference type="EMBL" id="GAA0873625.1"/>
    </source>
</evidence>
<evidence type="ECO:0000259" key="1">
    <source>
        <dbReference type="Pfam" id="PF01593"/>
    </source>
</evidence>
<evidence type="ECO:0000313" key="3">
    <source>
        <dbReference type="Proteomes" id="UP001501126"/>
    </source>
</evidence>
<accession>A0ABN1MK83</accession>
<dbReference type="InterPro" id="IPR050464">
    <property type="entry name" value="Zeta_carotene_desat/Oxidored"/>
</dbReference>
<dbReference type="Proteomes" id="UP001501126">
    <property type="component" value="Unassembled WGS sequence"/>
</dbReference>
<sequence>MILSQTKVAIVGGGIAGVASAYYIHQFDPSAQITIYEKEDFLGGNAKTVEIVNKKGITCNVDIGPQYFTEGPWDNYLKFLDDVIGLESIETESVQGSLLIKREDNKTPTLLTPIDKKLRGEKLGKLLRLKKFNTAAFNVYKNPEQWIDKTIDDWVVSLKFSLSFKNEIIYPFLAATLGTDIQSIKTTSAIEIVNLFAFRKPKVSNSFSIMTKGMGGLIQAIGNKLEQSGVIIKTSSPVHSITKEKNRYTVLFQEGNKKKSESVDFIVMAVHADIAGELLRQDPVFDKISQLLISRFPYFKAHIVLHSDANYIYFAQPAFLNIFTNITNEVTSSTMNLSMISPRLEGIYKSWMSEKEIQQIKEKGLFLHETTFYHPLITPSFVNSLDELHLLTDSIPGICFAGGWTEGLETQNSAVLSGKRALQRYQQIKND</sequence>
<proteinExistence type="predicted"/>
<comment type="caution">
    <text evidence="2">The sequence shown here is derived from an EMBL/GenBank/DDBJ whole genome shotgun (WGS) entry which is preliminary data.</text>
</comment>
<keyword evidence="3" id="KW-1185">Reference proteome</keyword>
<reference evidence="2 3" key="1">
    <citation type="journal article" date="2019" name="Int. J. Syst. Evol. Microbiol.">
        <title>The Global Catalogue of Microorganisms (GCM) 10K type strain sequencing project: providing services to taxonomists for standard genome sequencing and annotation.</title>
        <authorList>
            <consortium name="The Broad Institute Genomics Platform"/>
            <consortium name="The Broad Institute Genome Sequencing Center for Infectious Disease"/>
            <person name="Wu L."/>
            <person name="Ma J."/>
        </authorList>
    </citation>
    <scope>NUCLEOTIDE SEQUENCE [LARGE SCALE GENOMIC DNA]</scope>
    <source>
        <strain evidence="2 3">JCM 16083</strain>
    </source>
</reference>
<dbReference type="SUPFAM" id="SSF51905">
    <property type="entry name" value="FAD/NAD(P)-binding domain"/>
    <property type="match status" value="1"/>
</dbReference>
<dbReference type="InterPro" id="IPR002937">
    <property type="entry name" value="Amino_oxidase"/>
</dbReference>